<protein>
    <submittedName>
        <fullName evidence="1">Uncharacterized protein</fullName>
    </submittedName>
</protein>
<gene>
    <name evidence="1" type="ORF">HPB50_011723</name>
</gene>
<dbReference type="EMBL" id="CM023489">
    <property type="protein sequence ID" value="KAH6922276.1"/>
    <property type="molecule type" value="Genomic_DNA"/>
</dbReference>
<evidence type="ECO:0000313" key="2">
    <source>
        <dbReference type="Proteomes" id="UP000821845"/>
    </source>
</evidence>
<keyword evidence="2" id="KW-1185">Reference proteome</keyword>
<name>A0ACB7RIB1_HYAAI</name>
<comment type="caution">
    <text evidence="1">The sequence shown here is derived from an EMBL/GenBank/DDBJ whole genome shotgun (WGS) entry which is preliminary data.</text>
</comment>
<evidence type="ECO:0000313" key="1">
    <source>
        <dbReference type="EMBL" id="KAH6922276.1"/>
    </source>
</evidence>
<sequence length="365" mass="41133">MPAFRTALPGSSQFADCSASRAQQCENVLLAQQVNDASRATVPELLTRCRQFADCSASRAQQCENVLLAQQVNDASRATVPELLTRCRYIRQNLNCLLNYTALCLPLEQKEEKSQVIISARKYAYATCEDRDAVKEHWKDGACFQKPEVQRCNSDYDAQMKKYQLNSKYPSEEQCRRFMNYQRCMRRATSLVCNKEGVEFLGLFLYDREPTLSWMCSDDYRQPLRIEAAPTPAINQATCTSLVSRDLQRCTDRHQKATAGLSYRKQSSSRKSTGLQLSDEEHKTRLCCAFGEFAHCVRTAVQVKCSTDRNALVESIVQQALEFVGNHCENYYYGSSLCSTATALTSTQAVMLVLALVSACLAVKH</sequence>
<reference evidence="1" key="1">
    <citation type="submission" date="2020-05" db="EMBL/GenBank/DDBJ databases">
        <title>Large-scale comparative analyses of tick genomes elucidate their genetic diversity and vector capacities.</title>
        <authorList>
            <person name="Jia N."/>
            <person name="Wang J."/>
            <person name="Shi W."/>
            <person name="Du L."/>
            <person name="Sun Y."/>
            <person name="Zhan W."/>
            <person name="Jiang J."/>
            <person name="Wang Q."/>
            <person name="Zhang B."/>
            <person name="Ji P."/>
            <person name="Sakyi L.B."/>
            <person name="Cui X."/>
            <person name="Yuan T."/>
            <person name="Jiang B."/>
            <person name="Yang W."/>
            <person name="Lam T.T.-Y."/>
            <person name="Chang Q."/>
            <person name="Ding S."/>
            <person name="Wang X."/>
            <person name="Zhu J."/>
            <person name="Ruan X."/>
            <person name="Zhao L."/>
            <person name="Wei J."/>
            <person name="Que T."/>
            <person name="Du C."/>
            <person name="Cheng J."/>
            <person name="Dai P."/>
            <person name="Han X."/>
            <person name="Huang E."/>
            <person name="Gao Y."/>
            <person name="Liu J."/>
            <person name="Shao H."/>
            <person name="Ye R."/>
            <person name="Li L."/>
            <person name="Wei W."/>
            <person name="Wang X."/>
            <person name="Wang C."/>
            <person name="Yang T."/>
            <person name="Huo Q."/>
            <person name="Li W."/>
            <person name="Guo W."/>
            <person name="Chen H."/>
            <person name="Zhou L."/>
            <person name="Ni X."/>
            <person name="Tian J."/>
            <person name="Zhou Y."/>
            <person name="Sheng Y."/>
            <person name="Liu T."/>
            <person name="Pan Y."/>
            <person name="Xia L."/>
            <person name="Li J."/>
            <person name="Zhao F."/>
            <person name="Cao W."/>
        </authorList>
    </citation>
    <scope>NUCLEOTIDE SEQUENCE</scope>
    <source>
        <strain evidence="1">Hyas-2018</strain>
    </source>
</reference>
<organism evidence="1 2">
    <name type="scientific">Hyalomma asiaticum</name>
    <name type="common">Tick</name>
    <dbReference type="NCBI Taxonomy" id="266040"/>
    <lineage>
        <taxon>Eukaryota</taxon>
        <taxon>Metazoa</taxon>
        <taxon>Ecdysozoa</taxon>
        <taxon>Arthropoda</taxon>
        <taxon>Chelicerata</taxon>
        <taxon>Arachnida</taxon>
        <taxon>Acari</taxon>
        <taxon>Parasitiformes</taxon>
        <taxon>Ixodida</taxon>
        <taxon>Ixodoidea</taxon>
        <taxon>Ixodidae</taxon>
        <taxon>Hyalomminae</taxon>
        <taxon>Hyalomma</taxon>
    </lineage>
</organism>
<dbReference type="Proteomes" id="UP000821845">
    <property type="component" value="Chromosome 9"/>
</dbReference>
<proteinExistence type="predicted"/>
<accession>A0ACB7RIB1</accession>